<comment type="pathway">
    <text evidence="8 9">Purine metabolism; AMP biosynthesis via de novo pathway; AMP from IMP: step 1/2.</text>
</comment>
<feature type="binding site" evidence="8">
    <location>
        <position position="305"/>
    </location>
    <ligand>
        <name>GTP</name>
        <dbReference type="ChEBI" id="CHEBI:37565"/>
    </ligand>
</feature>
<dbReference type="Proteomes" id="UP000232196">
    <property type="component" value="Unassembled WGS sequence"/>
</dbReference>
<feature type="binding site" evidence="8">
    <location>
        <position position="13"/>
    </location>
    <ligand>
        <name>Mg(2+)</name>
        <dbReference type="ChEBI" id="CHEBI:18420"/>
    </ligand>
</feature>
<dbReference type="AlphaFoldDB" id="A0A2M9XDF3"/>
<dbReference type="InterPro" id="IPR018220">
    <property type="entry name" value="Adenylosuccin_syn_GTP-bd"/>
</dbReference>
<evidence type="ECO:0000256" key="7">
    <source>
        <dbReference type="ARBA" id="ARBA00023134"/>
    </source>
</evidence>
<dbReference type="EMBL" id="NPDN01000004">
    <property type="protein sequence ID" value="PJZ25731.1"/>
    <property type="molecule type" value="Genomic_DNA"/>
</dbReference>
<keyword evidence="6 8" id="KW-0460">Magnesium</keyword>
<dbReference type="InterPro" id="IPR001114">
    <property type="entry name" value="Adenylosuccinate_synthetase"/>
</dbReference>
<comment type="caution">
    <text evidence="10">The sequence shown here is derived from an EMBL/GenBank/DDBJ whole genome shotgun (WGS) entry which is preliminary data.</text>
</comment>
<keyword evidence="2 8" id="KW-0436">Ligase</keyword>
<name>A0A2M9XDF3_9LEPT</name>
<evidence type="ECO:0000256" key="8">
    <source>
        <dbReference type="HAMAP-Rule" id="MF_00011"/>
    </source>
</evidence>
<feature type="binding site" description="in other chain" evidence="8">
    <location>
        <position position="130"/>
    </location>
    <ligand>
        <name>IMP</name>
        <dbReference type="ChEBI" id="CHEBI:58053"/>
        <note>ligand shared between dimeric partners</note>
    </ligand>
</feature>
<dbReference type="OrthoDB" id="9807553at2"/>
<feature type="binding site" description="in other chain" evidence="8">
    <location>
        <position position="303"/>
    </location>
    <ligand>
        <name>IMP</name>
        <dbReference type="ChEBI" id="CHEBI:58053"/>
        <note>ligand shared between dimeric partners</note>
    </ligand>
</feature>
<dbReference type="CDD" id="cd03108">
    <property type="entry name" value="AdSS"/>
    <property type="match status" value="1"/>
</dbReference>
<feature type="binding site" evidence="8">
    <location>
        <position position="40"/>
    </location>
    <ligand>
        <name>Mg(2+)</name>
        <dbReference type="ChEBI" id="CHEBI:18420"/>
    </ligand>
</feature>
<dbReference type="GO" id="GO:0004019">
    <property type="term" value="F:adenylosuccinate synthase activity"/>
    <property type="evidence" value="ECO:0007669"/>
    <property type="project" value="UniProtKB-UniRule"/>
</dbReference>
<feature type="binding site" evidence="8">
    <location>
        <begin position="331"/>
        <end position="333"/>
    </location>
    <ligand>
        <name>GTP</name>
        <dbReference type="ChEBI" id="CHEBI:37565"/>
    </ligand>
</feature>
<feature type="binding site" description="in other chain" evidence="8">
    <location>
        <begin position="13"/>
        <end position="16"/>
    </location>
    <ligand>
        <name>IMP</name>
        <dbReference type="ChEBI" id="CHEBI:58053"/>
        <note>ligand shared between dimeric partners</note>
    </ligand>
</feature>
<evidence type="ECO:0000256" key="5">
    <source>
        <dbReference type="ARBA" id="ARBA00022755"/>
    </source>
</evidence>
<evidence type="ECO:0000256" key="2">
    <source>
        <dbReference type="ARBA" id="ARBA00022598"/>
    </source>
</evidence>
<comment type="similarity">
    <text evidence="8 9">Belongs to the adenylosuccinate synthetase family.</text>
</comment>
<accession>A0A2M9XDF3</accession>
<dbReference type="Gene3D" id="1.10.300.10">
    <property type="entry name" value="Adenylosuccinate Synthetase, subunit A, domain 2"/>
    <property type="match status" value="1"/>
</dbReference>
<keyword evidence="3 8" id="KW-0479">Metal-binding</keyword>
<evidence type="ECO:0000256" key="3">
    <source>
        <dbReference type="ARBA" id="ARBA00022723"/>
    </source>
</evidence>
<dbReference type="FunFam" id="1.10.300.10:FF:000001">
    <property type="entry name" value="Adenylosuccinate synthetase"/>
    <property type="match status" value="1"/>
</dbReference>
<dbReference type="Pfam" id="PF00709">
    <property type="entry name" value="Adenylsucc_synt"/>
    <property type="match status" value="1"/>
</dbReference>
<evidence type="ECO:0000256" key="4">
    <source>
        <dbReference type="ARBA" id="ARBA00022741"/>
    </source>
</evidence>
<keyword evidence="11" id="KW-1185">Reference proteome</keyword>
<dbReference type="InterPro" id="IPR027417">
    <property type="entry name" value="P-loop_NTPase"/>
</dbReference>
<feature type="binding site" evidence="8">
    <location>
        <begin position="299"/>
        <end position="305"/>
    </location>
    <ligand>
        <name>substrate</name>
    </ligand>
</feature>
<feature type="binding site" description="in other chain" evidence="8">
    <location>
        <position position="239"/>
    </location>
    <ligand>
        <name>IMP</name>
        <dbReference type="ChEBI" id="CHEBI:58053"/>
        <note>ligand shared between dimeric partners</note>
    </ligand>
</feature>
<dbReference type="NCBIfam" id="NF002223">
    <property type="entry name" value="PRK01117.1"/>
    <property type="match status" value="1"/>
</dbReference>
<dbReference type="SMART" id="SM00788">
    <property type="entry name" value="Adenylsucc_synt"/>
    <property type="match status" value="1"/>
</dbReference>
<dbReference type="GO" id="GO:0044208">
    <property type="term" value="P:'de novo' AMP biosynthetic process"/>
    <property type="evidence" value="ECO:0007669"/>
    <property type="project" value="UniProtKB-UniRule"/>
</dbReference>
<dbReference type="PANTHER" id="PTHR11846:SF0">
    <property type="entry name" value="ADENYLOSUCCINATE SYNTHETASE"/>
    <property type="match status" value="1"/>
</dbReference>
<keyword evidence="8" id="KW-0963">Cytoplasm</keyword>
<dbReference type="Gene3D" id="3.90.170.10">
    <property type="entry name" value="Adenylosuccinate Synthetase, subunit A, domain 3"/>
    <property type="match status" value="1"/>
</dbReference>
<reference evidence="10 11" key="1">
    <citation type="submission" date="2017-07" db="EMBL/GenBank/DDBJ databases">
        <title>Leptospira spp. isolated from tropical soils.</title>
        <authorList>
            <person name="Thibeaux R."/>
            <person name="Iraola G."/>
            <person name="Ferres I."/>
            <person name="Bierque E."/>
            <person name="Girault D."/>
            <person name="Soupe-Gilbert M.-E."/>
            <person name="Picardeau M."/>
            <person name="Goarant C."/>
        </authorList>
    </citation>
    <scope>NUCLEOTIDE SEQUENCE [LARGE SCALE GENOMIC DNA]</scope>
    <source>
        <strain evidence="10 11">MCA1-C-A1</strain>
    </source>
</reference>
<keyword evidence="4 8" id="KW-0547">Nucleotide-binding</keyword>
<sequence>MPATLVVGTQWGDEGKAKVIDYLSKDTDIIVRYQGGANAGHTVVVHGKKYVFHLVPSGIIYDQTVCVIGNGVVLDPTFFIEECDKLQAEGFPVYEKLLISDACHLLFPFHGLIDSARESSCTPDRKIGTTKKGIGICYADKMMRIGLRVGDLRESDFETRLQHLVDEKNRELVKLYDGEELSAKEILENVKKFYSKIQKNIINTPYYLESQLKAGKKVLLEGAQGTGLDVDFGTYPYVTSSNPTTGGAFIGSGIAFHHLKSVIGITKAYTTRVGEGPFPTELHGEEGERLRTLGAEYGATTGRPRRCGWFDTEVLRHAVRINGLTSIALTKIDVLSAYDKIPVAVAYERNGKKLDCFPSQGLDQVKVIYEEFPGWKTDITGIGEFDKLPSACKDYIRALEKLIGVRIDLISTGPDRKDTIASGF</sequence>
<proteinExistence type="inferred from homology"/>
<feature type="binding site" evidence="8">
    <location>
        <begin position="411"/>
        <end position="413"/>
    </location>
    <ligand>
        <name>GTP</name>
        <dbReference type="ChEBI" id="CHEBI:37565"/>
    </ligand>
</feature>
<evidence type="ECO:0000256" key="6">
    <source>
        <dbReference type="ARBA" id="ARBA00022842"/>
    </source>
</evidence>
<feature type="binding site" evidence="8">
    <location>
        <begin position="12"/>
        <end position="18"/>
    </location>
    <ligand>
        <name>GTP</name>
        <dbReference type="ChEBI" id="CHEBI:37565"/>
    </ligand>
</feature>
<dbReference type="GO" id="GO:0005525">
    <property type="term" value="F:GTP binding"/>
    <property type="evidence" value="ECO:0007669"/>
    <property type="project" value="UniProtKB-UniRule"/>
</dbReference>
<dbReference type="PROSITE" id="PS01266">
    <property type="entry name" value="ADENYLOSUCCIN_SYN_1"/>
    <property type="match status" value="1"/>
</dbReference>
<feature type="binding site" description="in other chain" evidence="8">
    <location>
        <begin position="38"/>
        <end position="41"/>
    </location>
    <ligand>
        <name>IMP</name>
        <dbReference type="ChEBI" id="CHEBI:58053"/>
        <note>ligand shared between dimeric partners</note>
    </ligand>
</feature>
<dbReference type="GO" id="GO:0000287">
    <property type="term" value="F:magnesium ion binding"/>
    <property type="evidence" value="ECO:0007669"/>
    <property type="project" value="UniProtKB-UniRule"/>
</dbReference>
<comment type="function">
    <text evidence="8">Plays an important role in the de novo pathway of purine nucleotide biosynthesis. Catalyzes the first committed step in the biosynthesis of AMP from IMP.</text>
</comment>
<evidence type="ECO:0000256" key="1">
    <source>
        <dbReference type="ARBA" id="ARBA00011738"/>
    </source>
</evidence>
<feature type="binding site" evidence="8">
    <location>
        <begin position="40"/>
        <end position="42"/>
    </location>
    <ligand>
        <name>GTP</name>
        <dbReference type="ChEBI" id="CHEBI:37565"/>
    </ligand>
</feature>
<dbReference type="NCBIfam" id="TIGR00184">
    <property type="entry name" value="purA"/>
    <property type="match status" value="1"/>
</dbReference>
<evidence type="ECO:0000313" key="10">
    <source>
        <dbReference type="EMBL" id="PJZ25731.1"/>
    </source>
</evidence>
<comment type="subunit">
    <text evidence="1 8">Homodimer.</text>
</comment>
<feature type="binding site" evidence="8">
    <location>
        <position position="144"/>
    </location>
    <ligand>
        <name>IMP</name>
        <dbReference type="ChEBI" id="CHEBI:58053"/>
        <note>ligand shared between dimeric partners</note>
    </ligand>
</feature>
<comment type="catalytic activity">
    <reaction evidence="8 9">
        <text>IMP + L-aspartate + GTP = N(6)-(1,2-dicarboxyethyl)-AMP + GDP + phosphate + 2 H(+)</text>
        <dbReference type="Rhea" id="RHEA:15753"/>
        <dbReference type="ChEBI" id="CHEBI:15378"/>
        <dbReference type="ChEBI" id="CHEBI:29991"/>
        <dbReference type="ChEBI" id="CHEBI:37565"/>
        <dbReference type="ChEBI" id="CHEBI:43474"/>
        <dbReference type="ChEBI" id="CHEBI:57567"/>
        <dbReference type="ChEBI" id="CHEBI:58053"/>
        <dbReference type="ChEBI" id="CHEBI:58189"/>
        <dbReference type="EC" id="6.3.4.4"/>
    </reaction>
</comment>
<evidence type="ECO:0000256" key="9">
    <source>
        <dbReference type="RuleBase" id="RU000520"/>
    </source>
</evidence>
<dbReference type="EC" id="6.3.4.4" evidence="8 9"/>
<feature type="binding site" description="in other chain" evidence="8">
    <location>
        <position position="224"/>
    </location>
    <ligand>
        <name>IMP</name>
        <dbReference type="ChEBI" id="CHEBI:58053"/>
        <note>ligand shared between dimeric partners</note>
    </ligand>
</feature>
<feature type="active site" description="Proton acceptor" evidence="8">
    <location>
        <position position="13"/>
    </location>
</feature>
<dbReference type="HAMAP" id="MF_00011">
    <property type="entry name" value="Adenylosucc_synth"/>
    <property type="match status" value="1"/>
</dbReference>
<comment type="cofactor">
    <cofactor evidence="8">
        <name>Mg(2+)</name>
        <dbReference type="ChEBI" id="CHEBI:18420"/>
    </cofactor>
    <text evidence="8">Binds 1 Mg(2+) ion per subunit.</text>
</comment>
<keyword evidence="5 8" id="KW-0658">Purine biosynthesis</keyword>
<keyword evidence="7 8" id="KW-0342">GTP-binding</keyword>
<dbReference type="GO" id="GO:0005737">
    <property type="term" value="C:cytoplasm"/>
    <property type="evidence" value="ECO:0007669"/>
    <property type="project" value="UniProtKB-SubCell"/>
</dbReference>
<evidence type="ECO:0000313" key="11">
    <source>
        <dbReference type="Proteomes" id="UP000232196"/>
    </source>
</evidence>
<dbReference type="InterPro" id="IPR042110">
    <property type="entry name" value="Adenylosuccinate_synth_dom2"/>
</dbReference>
<dbReference type="SUPFAM" id="SSF52540">
    <property type="entry name" value="P-loop containing nucleoside triphosphate hydrolases"/>
    <property type="match status" value="1"/>
</dbReference>
<dbReference type="FunFam" id="3.90.170.10:FF:000001">
    <property type="entry name" value="Adenylosuccinate synthetase"/>
    <property type="match status" value="1"/>
</dbReference>
<feature type="active site" description="Proton donor" evidence="8">
    <location>
        <position position="41"/>
    </location>
</feature>
<dbReference type="RefSeq" id="WP_100706373.1">
    <property type="nucleotide sequence ID" value="NZ_NPDL01000001.1"/>
</dbReference>
<protein>
    <recommendedName>
        <fullName evidence="8 9">Adenylosuccinate synthetase</fullName>
        <shortName evidence="8">AMPSase</shortName>
        <shortName evidence="8">AdSS</shortName>
        <ecNumber evidence="8 9">6.3.4.4</ecNumber>
    </recommendedName>
    <alternativeName>
        <fullName evidence="8">IMP--aspartate ligase</fullName>
    </alternativeName>
</protein>
<gene>
    <name evidence="8" type="primary">purA</name>
    <name evidence="10" type="ORF">CH357_08780</name>
</gene>
<dbReference type="PANTHER" id="PTHR11846">
    <property type="entry name" value="ADENYLOSUCCINATE SYNTHETASE"/>
    <property type="match status" value="1"/>
</dbReference>
<dbReference type="UniPathway" id="UPA00075">
    <property type="reaction ID" value="UER00335"/>
</dbReference>
<comment type="subcellular location">
    <subcellularLocation>
        <location evidence="8">Cytoplasm</location>
    </subcellularLocation>
</comment>
<dbReference type="GO" id="GO:0046040">
    <property type="term" value="P:IMP metabolic process"/>
    <property type="evidence" value="ECO:0007669"/>
    <property type="project" value="TreeGrafter"/>
</dbReference>
<dbReference type="Gene3D" id="3.40.440.10">
    <property type="entry name" value="Adenylosuccinate Synthetase, subunit A, domain 1"/>
    <property type="match status" value="1"/>
</dbReference>
<dbReference type="InterPro" id="IPR042111">
    <property type="entry name" value="Adenylosuccinate_synth_dom3"/>
</dbReference>
<dbReference type="InterPro" id="IPR042109">
    <property type="entry name" value="Adenylosuccinate_synth_dom1"/>
</dbReference>
<organism evidence="10 11">
    <name type="scientific">Leptospira hartskeerlii</name>
    <dbReference type="NCBI Taxonomy" id="2023177"/>
    <lineage>
        <taxon>Bacteria</taxon>
        <taxon>Pseudomonadati</taxon>
        <taxon>Spirochaetota</taxon>
        <taxon>Spirochaetia</taxon>
        <taxon>Leptospirales</taxon>
        <taxon>Leptospiraceae</taxon>
        <taxon>Leptospira</taxon>
    </lineage>
</organism>